<organism evidence="2 3">
    <name type="scientific">Thioclava dalianensis</name>
    <dbReference type="NCBI Taxonomy" id="1185766"/>
    <lineage>
        <taxon>Bacteria</taxon>
        <taxon>Pseudomonadati</taxon>
        <taxon>Pseudomonadota</taxon>
        <taxon>Alphaproteobacteria</taxon>
        <taxon>Rhodobacterales</taxon>
        <taxon>Paracoccaceae</taxon>
        <taxon>Thioclava</taxon>
    </lineage>
</organism>
<accession>A0A074T9P5</accession>
<dbReference type="EMBL" id="JHEH01000030">
    <property type="protein sequence ID" value="KEP68526.1"/>
    <property type="molecule type" value="Genomic_DNA"/>
</dbReference>
<feature type="region of interest" description="Disordered" evidence="1">
    <location>
        <begin position="47"/>
        <end position="72"/>
    </location>
</feature>
<dbReference type="STRING" id="1185766.SAMN05216224_11717"/>
<reference evidence="2 3" key="1">
    <citation type="submission" date="2014-03" db="EMBL/GenBank/DDBJ databases">
        <title>The draft genome sequence of Thioclava dalianensis DLFJ1-1.</title>
        <authorList>
            <person name="Lai Q."/>
            <person name="Shao Z."/>
        </authorList>
    </citation>
    <scope>NUCLEOTIDE SEQUENCE [LARGE SCALE GENOMIC DNA]</scope>
    <source>
        <strain evidence="2 3">DLFJ1-1</strain>
    </source>
</reference>
<dbReference type="InterPro" id="IPR010064">
    <property type="entry name" value="HK97-gp10_tail"/>
</dbReference>
<dbReference type="RefSeq" id="WP_038068393.1">
    <property type="nucleotide sequence ID" value="NZ_FOVB01000017.1"/>
</dbReference>
<name>A0A074T9P5_9RHOB</name>
<dbReference type="Proteomes" id="UP000027725">
    <property type="component" value="Unassembled WGS sequence"/>
</dbReference>
<dbReference type="Pfam" id="PF04883">
    <property type="entry name" value="HK97-gp10_like"/>
    <property type="match status" value="1"/>
</dbReference>
<evidence type="ECO:0008006" key="4">
    <source>
        <dbReference type="Google" id="ProtNLM"/>
    </source>
</evidence>
<gene>
    <name evidence="2" type="ORF">DL1_11405</name>
</gene>
<evidence type="ECO:0000256" key="1">
    <source>
        <dbReference type="SAM" id="MobiDB-lite"/>
    </source>
</evidence>
<dbReference type="OrthoDB" id="8480914at2"/>
<dbReference type="AlphaFoldDB" id="A0A074T9P5"/>
<dbReference type="NCBIfam" id="TIGR01725">
    <property type="entry name" value="phge_HK97_gp10"/>
    <property type="match status" value="1"/>
</dbReference>
<sequence length="143" mass="15469">MANDGGLSKFQRRMRAIPKDVREGVKPTLIKQANEMAQTMRSFAPVESGDLRDSIEVTGPGEATPAYSQPGGSMMVGSNQAAVTVGNSDVRYAHLVEYGHGNGFNGSTVPAHPFFWPAVRLHQKKASQAIKRAITRSIKKSKT</sequence>
<protein>
    <recommendedName>
        <fullName evidence="4">HK97 gp10 family phage protein</fullName>
    </recommendedName>
</protein>
<evidence type="ECO:0000313" key="2">
    <source>
        <dbReference type="EMBL" id="KEP68526.1"/>
    </source>
</evidence>
<evidence type="ECO:0000313" key="3">
    <source>
        <dbReference type="Proteomes" id="UP000027725"/>
    </source>
</evidence>
<keyword evidence="3" id="KW-1185">Reference proteome</keyword>
<dbReference type="eggNOG" id="ENOG50316U7">
    <property type="taxonomic scope" value="Bacteria"/>
</dbReference>
<comment type="caution">
    <text evidence="2">The sequence shown here is derived from an EMBL/GenBank/DDBJ whole genome shotgun (WGS) entry which is preliminary data.</text>
</comment>
<proteinExistence type="predicted"/>